<dbReference type="PANTHER" id="PTHR30572:SF4">
    <property type="entry name" value="ABC TRANSPORTER PERMEASE YTRF"/>
    <property type="match status" value="1"/>
</dbReference>
<dbReference type="KEGG" id="psel:GM415_04670"/>
<evidence type="ECO:0000256" key="7">
    <source>
        <dbReference type="SAM" id="Phobius"/>
    </source>
</evidence>
<dbReference type="GO" id="GO:0022857">
    <property type="term" value="F:transmembrane transporter activity"/>
    <property type="evidence" value="ECO:0007669"/>
    <property type="project" value="TreeGrafter"/>
</dbReference>
<dbReference type="SUPFAM" id="SSF52025">
    <property type="entry name" value="PA domain"/>
    <property type="match status" value="1"/>
</dbReference>
<feature type="transmembrane region" description="Helical" evidence="7">
    <location>
        <begin position="1441"/>
        <end position="1463"/>
    </location>
</feature>
<feature type="transmembrane region" description="Helical" evidence="7">
    <location>
        <begin position="1063"/>
        <end position="1082"/>
    </location>
</feature>
<dbReference type="InterPro" id="IPR046450">
    <property type="entry name" value="PA_dom_sf"/>
</dbReference>
<comment type="similarity">
    <text evidence="6">Belongs to the ABC-4 integral membrane protein family.</text>
</comment>
<evidence type="ECO:0000256" key="4">
    <source>
        <dbReference type="ARBA" id="ARBA00022989"/>
    </source>
</evidence>
<dbReference type="SUPFAM" id="SSF53187">
    <property type="entry name" value="Zn-dependent exopeptidases"/>
    <property type="match status" value="1"/>
</dbReference>
<dbReference type="Gene3D" id="3.40.630.10">
    <property type="entry name" value="Zn peptidases"/>
    <property type="match status" value="1"/>
</dbReference>
<evidence type="ECO:0000256" key="5">
    <source>
        <dbReference type="ARBA" id="ARBA00023136"/>
    </source>
</evidence>
<keyword evidence="3 7" id="KW-0812">Transmembrane</keyword>
<dbReference type="Proteomes" id="UP000428328">
    <property type="component" value="Chromosome"/>
</dbReference>
<gene>
    <name evidence="10" type="ORF">GM415_04670</name>
</gene>
<feature type="transmembrane region" description="Helical" evidence="7">
    <location>
        <begin position="1359"/>
        <end position="1379"/>
    </location>
</feature>
<sequence>MVRRGLHFLLFLAVLLAASPAGADGADLLRRLSTLGDRSPGSRGAYRAAEMVEAEFRSLFPRATIGRQSFHVPVIEHQGASLTLADEGRSVELKQLRSNALSPGAVAPPGIDGPVLYVGEGRISDFNGLDVEGAVVLMDMDSGKNWNNAAMLGARALIFLGRGGDGGAAPRRLFESKLELTPVDFPTFWLSRERAKTLFGTAFLTQGPQDLGMARLTSSSAWRNVRGDNVYCMIEGGDPELAGQTVIIEAPYDSTALVAGESPGAGEALSLAALMDTAAWFRTHPPKRSVLLLASAGKGVAQAGMREFTWALVTKGKALKKRKGELERRVLEAGRVLEILRPMHGLDQSLLTPDRIDLVKRAFRAVVRDTEDELTNELMRLRLMGHGPMREPGAMGMEPGSMGMGRGRHGGRGRHQAMGMAETERQARIRQLADRRITLKRLNWVNSTVSDFPLPEKERTILSGFVDRVIRYQTAILEDASGQLGDVSSARAVRDAIGERSIAAHVSLHLSSHGDGVGGFDKGWLVNLKPDVNRTAFFRPVDTLFKGAVQQFGKENPEAASLFQDTLRPGKRAWQSYLPDRPELGGEPMALAGFPGLTLATVHDVRQAWGTPYDRPGRIDFGYAARQAALVKALLAALVEQPLDNAGKRGKNQFVTVEGRANLLRKGEIFPDRPGTGLVVLAFQWRTRNYGMVDTAGEFRIPGLANRKVSYHKAVVEAFKFNEETGLADWAIDKPKTGKAAYRIKLKRAVQATDLILFACTQTTVFDMFEPRSFKYLYRPVLIDGRTEAPPVSYWYSRLDTRSSTLGTLFLEPDTPVKLTLSDTVLEKKVLLLNADRKHPQGLGYLAKAWPTVPLTEYRAARDMWALLGPRIDSLESKGIVNERIRTLRRLGDEDLARAEKYRESRTWDKFVEAARSSLAKASRVYNDVDKTQKDVLVGVLFYVALFVPFAYCMERLFFSFVDIKKRIMAFGGFLAAIIGVVYLVHPAFQLTYSPLVVILAFFILALSLLVSLIIFFRFEREMVELQKRSAHIKLTGISPAAAFGAAFVLGVGNLKRRPVRTFLTFVTLVILTFTIMNFTTVKSVRQKGWARFSDQATYSGRLLKYFNWQDVPVEALSVVENAYSGKGVVAPRAWYDTGFTSDKSRAPLIPVTLNGRQSQARGLVGLSWREPEVSGLDRILVKGRWFSEGEREAMLLSERMAEQLGADPDDPARNTVDLWGLKIKVVGVFADDGLRNNPDLDGEPVTPIVFPNQAATQLSEVEAEALEDGEDVAAAESRYQHIPGYETIFVPAEVLLSLSTGKLKGIAVKPAPGSAEATGDLGDRFGMLLFKGVADGPDKGTSLYFATDAVSYSGMANILIPLGISILIVLNTMIGSVYERKPEIAVYTSVGLAPPHVAFLFIAEALAFAVISVVVGYLLAQGSSAFLAGTPLWEGMTANYSSTAGVAAMVLVIAVVLISALYPAKVAAQIAIPDVNKSWTMPKPEGDTLTVILPFLIKLNEMASAGGFLRRYYLAHYDVSHGSFCTDDMRCNFLDLEENTLPGGTPSVLELPDEACFTMDLRVWLAPFDFGVRQKVQLVFCPSDLYQGFRQIKVVLQREAGELKAWESLNKTFLNDLRKQLLAWRSLDDEAVGKYALDLSDHMEDADKEDEA</sequence>
<dbReference type="InterPro" id="IPR003838">
    <property type="entry name" value="ABC3_permease_C"/>
</dbReference>
<evidence type="ECO:0000256" key="3">
    <source>
        <dbReference type="ARBA" id="ARBA00022692"/>
    </source>
</evidence>
<evidence type="ECO:0000259" key="9">
    <source>
        <dbReference type="Pfam" id="PF02687"/>
    </source>
</evidence>
<evidence type="ECO:0000313" key="10">
    <source>
        <dbReference type="EMBL" id="QGY39442.1"/>
    </source>
</evidence>
<feature type="transmembrane region" description="Helical" evidence="7">
    <location>
        <begin position="997"/>
        <end position="1019"/>
    </location>
</feature>
<dbReference type="RefSeq" id="WP_158946668.1">
    <property type="nucleotide sequence ID" value="NZ_CP046400.1"/>
</dbReference>
<organism evidence="10 11">
    <name type="scientific">Pseudodesulfovibrio cashew</name>
    <dbReference type="NCBI Taxonomy" id="2678688"/>
    <lineage>
        <taxon>Bacteria</taxon>
        <taxon>Pseudomonadati</taxon>
        <taxon>Thermodesulfobacteriota</taxon>
        <taxon>Desulfovibrionia</taxon>
        <taxon>Desulfovibrionales</taxon>
        <taxon>Desulfovibrionaceae</taxon>
    </lineage>
</organism>
<keyword evidence="5 7" id="KW-0472">Membrane</keyword>
<name>A0A6I6JGC3_9BACT</name>
<feature type="transmembrane region" description="Helical" evidence="7">
    <location>
        <begin position="1031"/>
        <end position="1051"/>
    </location>
</feature>
<evidence type="ECO:0000256" key="1">
    <source>
        <dbReference type="ARBA" id="ARBA00004651"/>
    </source>
</evidence>
<keyword evidence="4 7" id="KW-1133">Transmembrane helix</keyword>
<dbReference type="GO" id="GO:0005886">
    <property type="term" value="C:plasma membrane"/>
    <property type="evidence" value="ECO:0007669"/>
    <property type="project" value="UniProtKB-SubCell"/>
</dbReference>
<feature type="domain" description="ABC3 transporter permease C-terminal" evidence="9">
    <location>
        <begin position="1363"/>
        <end position="1469"/>
    </location>
</feature>
<accession>A0A6I6JGC3</accession>
<proteinExistence type="inferred from homology"/>
<feature type="chain" id="PRO_5026060509" evidence="8">
    <location>
        <begin position="24"/>
        <end position="1653"/>
    </location>
</feature>
<evidence type="ECO:0000256" key="6">
    <source>
        <dbReference type="ARBA" id="ARBA00038076"/>
    </source>
</evidence>
<feature type="signal peptide" evidence="8">
    <location>
        <begin position="1"/>
        <end position="23"/>
    </location>
</feature>
<dbReference type="InterPro" id="IPR050250">
    <property type="entry name" value="Macrolide_Exporter_MacB"/>
</dbReference>
<keyword evidence="8" id="KW-0732">Signal</keyword>
<protein>
    <submittedName>
        <fullName evidence="10">FtsX-like permease family protein</fullName>
    </submittedName>
</protein>
<comment type="subcellular location">
    <subcellularLocation>
        <location evidence="1">Cell membrane</location>
        <topology evidence="1">Multi-pass membrane protein</topology>
    </subcellularLocation>
</comment>
<keyword evidence="2" id="KW-1003">Cell membrane</keyword>
<evidence type="ECO:0000256" key="8">
    <source>
        <dbReference type="SAM" id="SignalP"/>
    </source>
</evidence>
<feature type="transmembrane region" description="Helical" evidence="7">
    <location>
        <begin position="967"/>
        <end position="985"/>
    </location>
</feature>
<dbReference type="PANTHER" id="PTHR30572">
    <property type="entry name" value="MEMBRANE COMPONENT OF TRANSPORTER-RELATED"/>
    <property type="match status" value="1"/>
</dbReference>
<dbReference type="EMBL" id="CP046400">
    <property type="protein sequence ID" value="QGY39442.1"/>
    <property type="molecule type" value="Genomic_DNA"/>
</dbReference>
<dbReference type="Pfam" id="PF02687">
    <property type="entry name" value="FtsX"/>
    <property type="match status" value="1"/>
</dbReference>
<reference evidence="10 11" key="1">
    <citation type="submission" date="2019-11" db="EMBL/GenBank/DDBJ databases">
        <authorList>
            <person name="Zheng R.K."/>
            <person name="Sun C.M."/>
        </authorList>
    </citation>
    <scope>NUCLEOTIDE SEQUENCE [LARGE SCALE GENOMIC DNA]</scope>
    <source>
        <strain evidence="10 11">SRB007</strain>
    </source>
</reference>
<keyword evidence="11" id="KW-1185">Reference proteome</keyword>
<dbReference type="Gene3D" id="3.50.30.30">
    <property type="match status" value="1"/>
</dbReference>
<feature type="transmembrane region" description="Helical" evidence="7">
    <location>
        <begin position="1399"/>
        <end position="1421"/>
    </location>
</feature>
<evidence type="ECO:0000256" key="2">
    <source>
        <dbReference type="ARBA" id="ARBA00022475"/>
    </source>
</evidence>
<feature type="transmembrane region" description="Helical" evidence="7">
    <location>
        <begin position="936"/>
        <end position="955"/>
    </location>
</feature>
<evidence type="ECO:0000313" key="11">
    <source>
        <dbReference type="Proteomes" id="UP000428328"/>
    </source>
</evidence>